<evidence type="ECO:0000256" key="3">
    <source>
        <dbReference type="ARBA" id="ARBA00023163"/>
    </source>
</evidence>
<name>A0A229UG76_9BACL</name>
<sequence>MVIPAWNWVPQVISHVFWYRKQAFQLKEDTYADWVLFAVQAGLFRYRIGEASGEAGFGDAVLCPPGMAFQREVLEPVTFHFYTIAWHALPVEGGLPPSVPARAELRDALPGHAAVPADVSYTEVSSSDGVYAAADVASLSISPSPGLPVRFTWRDHNRLSSTYFYMEQLARLRPEEPSPVQWNHFLQDLWQLYWMEQEVSRQAEERRGQDPLMQEAERWLRQQAFGPIVLKEFGERLGLSPVQLTRKFQGAYGVTPMDYLTSLRIQKAKALLLETEMTLEQIAEQCGYENGFYLSRMFSKTVKTSPSQYRKAHRV</sequence>
<comment type="caution">
    <text evidence="5">The sequence shown here is derived from an EMBL/GenBank/DDBJ whole genome shotgun (WGS) entry which is preliminary data.</text>
</comment>
<dbReference type="Proteomes" id="UP000215509">
    <property type="component" value="Unassembled WGS sequence"/>
</dbReference>
<keyword evidence="1" id="KW-0805">Transcription regulation</keyword>
<dbReference type="InterPro" id="IPR018062">
    <property type="entry name" value="HTH_AraC-typ_CS"/>
</dbReference>
<dbReference type="PANTHER" id="PTHR43280:SF2">
    <property type="entry name" value="HTH-TYPE TRANSCRIPTIONAL REGULATOR EXSA"/>
    <property type="match status" value="1"/>
</dbReference>
<evidence type="ECO:0000313" key="5">
    <source>
        <dbReference type="EMBL" id="OXM82371.1"/>
    </source>
</evidence>
<gene>
    <name evidence="5" type="ORF">CF651_31290</name>
</gene>
<dbReference type="PROSITE" id="PS01124">
    <property type="entry name" value="HTH_ARAC_FAMILY_2"/>
    <property type="match status" value="1"/>
</dbReference>
<proteinExistence type="predicted"/>
<dbReference type="Pfam" id="PF12833">
    <property type="entry name" value="HTH_18"/>
    <property type="match status" value="1"/>
</dbReference>
<dbReference type="OrthoDB" id="2636626at2"/>
<evidence type="ECO:0000256" key="2">
    <source>
        <dbReference type="ARBA" id="ARBA00023125"/>
    </source>
</evidence>
<organism evidence="5 6">
    <name type="scientific">Paenibacillus rigui</name>
    <dbReference type="NCBI Taxonomy" id="554312"/>
    <lineage>
        <taxon>Bacteria</taxon>
        <taxon>Bacillati</taxon>
        <taxon>Bacillota</taxon>
        <taxon>Bacilli</taxon>
        <taxon>Bacillales</taxon>
        <taxon>Paenibacillaceae</taxon>
        <taxon>Paenibacillus</taxon>
    </lineage>
</organism>
<dbReference type="SMART" id="SM00342">
    <property type="entry name" value="HTH_ARAC"/>
    <property type="match status" value="1"/>
</dbReference>
<keyword evidence="2" id="KW-0238">DNA-binding</keyword>
<dbReference type="GO" id="GO:0003700">
    <property type="term" value="F:DNA-binding transcription factor activity"/>
    <property type="evidence" value="ECO:0007669"/>
    <property type="project" value="InterPro"/>
</dbReference>
<evidence type="ECO:0000259" key="4">
    <source>
        <dbReference type="PROSITE" id="PS01124"/>
    </source>
</evidence>
<dbReference type="RefSeq" id="WP_094018789.1">
    <property type="nucleotide sequence ID" value="NZ_NMQW01000078.1"/>
</dbReference>
<dbReference type="PROSITE" id="PS00041">
    <property type="entry name" value="HTH_ARAC_FAMILY_1"/>
    <property type="match status" value="1"/>
</dbReference>
<dbReference type="PANTHER" id="PTHR43280">
    <property type="entry name" value="ARAC-FAMILY TRANSCRIPTIONAL REGULATOR"/>
    <property type="match status" value="1"/>
</dbReference>
<protein>
    <submittedName>
        <fullName evidence="5">AraC family transcriptional regulator</fullName>
    </submittedName>
</protein>
<keyword evidence="6" id="KW-1185">Reference proteome</keyword>
<feature type="domain" description="HTH araC/xylS-type" evidence="4">
    <location>
        <begin position="214"/>
        <end position="312"/>
    </location>
</feature>
<dbReference type="EMBL" id="NMQW01000078">
    <property type="protein sequence ID" value="OXM82371.1"/>
    <property type="molecule type" value="Genomic_DNA"/>
</dbReference>
<keyword evidence="3" id="KW-0804">Transcription</keyword>
<dbReference type="AlphaFoldDB" id="A0A229UG76"/>
<dbReference type="Gene3D" id="1.10.10.60">
    <property type="entry name" value="Homeodomain-like"/>
    <property type="match status" value="2"/>
</dbReference>
<evidence type="ECO:0000256" key="1">
    <source>
        <dbReference type="ARBA" id="ARBA00023015"/>
    </source>
</evidence>
<reference evidence="5 6" key="1">
    <citation type="submission" date="2017-07" db="EMBL/GenBank/DDBJ databases">
        <title>Genome sequencing and assembly of Paenibacillus rigui.</title>
        <authorList>
            <person name="Mayilraj S."/>
        </authorList>
    </citation>
    <scope>NUCLEOTIDE SEQUENCE [LARGE SCALE GENOMIC DNA]</scope>
    <source>
        <strain evidence="5 6">JCM 16352</strain>
    </source>
</reference>
<dbReference type="InterPro" id="IPR009057">
    <property type="entry name" value="Homeodomain-like_sf"/>
</dbReference>
<accession>A0A229UG76</accession>
<evidence type="ECO:0000313" key="6">
    <source>
        <dbReference type="Proteomes" id="UP000215509"/>
    </source>
</evidence>
<dbReference type="InterPro" id="IPR018060">
    <property type="entry name" value="HTH_AraC"/>
</dbReference>
<dbReference type="GO" id="GO:0043565">
    <property type="term" value="F:sequence-specific DNA binding"/>
    <property type="evidence" value="ECO:0007669"/>
    <property type="project" value="InterPro"/>
</dbReference>
<dbReference type="SUPFAM" id="SSF46689">
    <property type="entry name" value="Homeodomain-like"/>
    <property type="match status" value="2"/>
</dbReference>